<accession>C4GMI4</accession>
<evidence type="ECO:0000313" key="1">
    <source>
        <dbReference type="EMBL" id="EEP66943.1"/>
    </source>
</evidence>
<dbReference type="HOGENOM" id="CLU_1756416_0_0_4"/>
<proteinExistence type="predicted"/>
<name>C4GMI4_9NEIS</name>
<sequence>MQGNGQFVGLRVVFVQPAFQFDAAKAQQPVFGCAEGGDGQVLRGGKHVFQCGIDVPAFFEFGGDGMGTPFRLGLSDWVSGCLNGLRQPENEKRGFQAALGGMRQPENGVVGFRFATPLRSAGCLLLRRLPCQKPAQGKGFEIIGGEQG</sequence>
<keyword evidence="2" id="KW-1185">Reference proteome</keyword>
<reference evidence="1" key="1">
    <citation type="submission" date="2009-04" db="EMBL/GenBank/DDBJ databases">
        <authorList>
            <person name="Weinstock G."/>
            <person name="Sodergren E."/>
            <person name="Clifton S."/>
            <person name="Fulton L."/>
            <person name="Fulton B."/>
            <person name="Courtney L."/>
            <person name="Fronick C."/>
            <person name="Harrison M."/>
            <person name="Strong C."/>
            <person name="Farmer C."/>
            <person name="Delahaunty K."/>
            <person name="Markovic C."/>
            <person name="Hall O."/>
            <person name="Minx P."/>
            <person name="Tomlinson C."/>
            <person name="Mitreva M."/>
            <person name="Nelson J."/>
            <person name="Hou S."/>
            <person name="Wollam A."/>
            <person name="Pepin K.H."/>
            <person name="Johnson M."/>
            <person name="Bhonagiri V."/>
            <person name="Nash W.E."/>
            <person name="Warren W."/>
            <person name="Chinwalla A."/>
            <person name="Mardis E.R."/>
            <person name="Wilson R.K."/>
        </authorList>
    </citation>
    <scope>NUCLEOTIDE SEQUENCE [LARGE SCALE GENOMIC DNA]</scope>
    <source>
        <strain evidence="1">ATCC 51147</strain>
    </source>
</reference>
<dbReference type="AlphaFoldDB" id="C4GMI4"/>
<organism evidence="1 2">
    <name type="scientific">Kingella oralis ATCC 51147</name>
    <dbReference type="NCBI Taxonomy" id="629741"/>
    <lineage>
        <taxon>Bacteria</taxon>
        <taxon>Pseudomonadati</taxon>
        <taxon>Pseudomonadota</taxon>
        <taxon>Betaproteobacteria</taxon>
        <taxon>Neisseriales</taxon>
        <taxon>Neisseriaceae</taxon>
        <taxon>Kingella</taxon>
    </lineage>
</organism>
<protein>
    <submittedName>
        <fullName evidence="1">Uncharacterized protein</fullName>
    </submittedName>
</protein>
<evidence type="ECO:0000313" key="2">
    <source>
        <dbReference type="Proteomes" id="UP000003009"/>
    </source>
</evidence>
<comment type="caution">
    <text evidence="1">The sequence shown here is derived from an EMBL/GenBank/DDBJ whole genome shotgun (WGS) entry which is preliminary data.</text>
</comment>
<dbReference type="EMBL" id="ACJW02000007">
    <property type="protein sequence ID" value="EEP66943.1"/>
    <property type="molecule type" value="Genomic_DNA"/>
</dbReference>
<gene>
    <name evidence="1" type="ORF">GCWU000324_02919</name>
</gene>
<dbReference type="Proteomes" id="UP000003009">
    <property type="component" value="Unassembled WGS sequence"/>
</dbReference>